<dbReference type="InterPro" id="IPR040501">
    <property type="entry name" value="TFA2_Winged_2"/>
</dbReference>
<evidence type="ECO:0000313" key="11">
    <source>
        <dbReference type="Proteomes" id="UP000011761"/>
    </source>
</evidence>
<dbReference type="GO" id="GO:0016251">
    <property type="term" value="F:RNA polymerase II general transcription initiation factor activity"/>
    <property type="evidence" value="ECO:0007669"/>
    <property type="project" value="EnsemblFungi"/>
</dbReference>
<organism evidence="10 11">
    <name type="scientific">Baudoinia panamericana (strain UAMH 10762)</name>
    <name type="common">Angels' share fungus</name>
    <name type="synonym">Baudoinia compniacensis (strain UAMH 10762)</name>
    <dbReference type="NCBI Taxonomy" id="717646"/>
    <lineage>
        <taxon>Eukaryota</taxon>
        <taxon>Fungi</taxon>
        <taxon>Dikarya</taxon>
        <taxon>Ascomycota</taxon>
        <taxon>Pezizomycotina</taxon>
        <taxon>Dothideomycetes</taxon>
        <taxon>Dothideomycetidae</taxon>
        <taxon>Mycosphaerellales</taxon>
        <taxon>Teratosphaeriaceae</taxon>
        <taxon>Baudoinia</taxon>
    </lineage>
</organism>
<feature type="compositionally biased region" description="Low complexity" evidence="8">
    <location>
        <begin position="25"/>
        <end position="37"/>
    </location>
</feature>
<dbReference type="GeneID" id="19107576"/>
<dbReference type="InterPro" id="IPR003166">
    <property type="entry name" value="TFIIE_bsu_DNA-bd"/>
</dbReference>
<evidence type="ECO:0000313" key="10">
    <source>
        <dbReference type="EMBL" id="EMC98298.1"/>
    </source>
</evidence>
<dbReference type="PANTHER" id="PTHR12716">
    <property type="entry name" value="TRANSCRIPTION INITIATION FACTOR IIE, BETA SUBUNIT"/>
    <property type="match status" value="1"/>
</dbReference>
<reference evidence="10 11" key="1">
    <citation type="journal article" date="2012" name="PLoS Pathog.">
        <title>Diverse lifestyles and strategies of plant pathogenesis encoded in the genomes of eighteen Dothideomycetes fungi.</title>
        <authorList>
            <person name="Ohm R.A."/>
            <person name="Feau N."/>
            <person name="Henrissat B."/>
            <person name="Schoch C.L."/>
            <person name="Horwitz B.A."/>
            <person name="Barry K.W."/>
            <person name="Condon B.J."/>
            <person name="Copeland A.C."/>
            <person name="Dhillon B."/>
            <person name="Glaser F."/>
            <person name="Hesse C.N."/>
            <person name="Kosti I."/>
            <person name="LaButti K."/>
            <person name="Lindquist E.A."/>
            <person name="Lucas S."/>
            <person name="Salamov A.A."/>
            <person name="Bradshaw R.E."/>
            <person name="Ciuffetti L."/>
            <person name="Hamelin R.C."/>
            <person name="Kema G.H.J."/>
            <person name="Lawrence C."/>
            <person name="Scott J.A."/>
            <person name="Spatafora J.W."/>
            <person name="Turgeon B.G."/>
            <person name="de Wit P.J.G.M."/>
            <person name="Zhong S."/>
            <person name="Goodwin S.B."/>
            <person name="Grigoriev I.V."/>
        </authorList>
    </citation>
    <scope>NUCLEOTIDE SEQUENCE [LARGE SCALE GENOMIC DNA]</scope>
    <source>
        <strain evidence="10 11">UAMH 10762</strain>
    </source>
</reference>
<comment type="function">
    <text evidence="6 7">Recruits TFIIH to the initiation complex and stimulates the RNA polymerase II C-terminal domain kinase and DNA-dependent ATPase activities of TFIIH. Both TFIIH and TFIIE are required for promoter clearance by RNA polymerase.</text>
</comment>
<dbReference type="GO" id="GO:0006367">
    <property type="term" value="P:transcription initiation at RNA polymerase II promoter"/>
    <property type="evidence" value="ECO:0007669"/>
    <property type="project" value="UniProtKB-UniRule"/>
</dbReference>
<proteinExistence type="inferred from homology"/>
<protein>
    <recommendedName>
        <fullName evidence="7">Transcription initiation factor IIE subunit beta</fullName>
    </recommendedName>
</protein>
<dbReference type="GO" id="GO:0001097">
    <property type="term" value="F:TFIIH-class transcription factor complex binding"/>
    <property type="evidence" value="ECO:0007669"/>
    <property type="project" value="TreeGrafter"/>
</dbReference>
<keyword evidence="5 7" id="KW-0539">Nucleus</keyword>
<dbReference type="OrthoDB" id="5323195at2759"/>
<dbReference type="eggNOG" id="KOG3095">
    <property type="taxonomic scope" value="Eukaryota"/>
</dbReference>
<gene>
    <name evidence="10" type="ORF">BAUCODRAFT_121175</name>
</gene>
<dbReference type="Proteomes" id="UP000011761">
    <property type="component" value="Unassembled WGS sequence"/>
</dbReference>
<evidence type="ECO:0000256" key="8">
    <source>
        <dbReference type="SAM" id="MobiDB-lite"/>
    </source>
</evidence>
<keyword evidence="4 7" id="KW-0804">Transcription</keyword>
<accession>M2N2W4</accession>
<dbReference type="AlphaFoldDB" id="M2N2W4"/>
<dbReference type="PANTHER" id="PTHR12716:SF8">
    <property type="entry name" value="TRANSCRIPTION INITIATION FACTOR IIE SUBUNIT BETA"/>
    <property type="match status" value="1"/>
</dbReference>
<evidence type="ECO:0000256" key="1">
    <source>
        <dbReference type="ARBA" id="ARBA00004123"/>
    </source>
</evidence>
<dbReference type="PIRSF" id="PIRSF016398">
    <property type="entry name" value="TFIIE-beta"/>
    <property type="match status" value="1"/>
</dbReference>
<comment type="subcellular location">
    <subcellularLocation>
        <location evidence="1 7">Nucleus</location>
    </subcellularLocation>
</comment>
<dbReference type="InterPro" id="IPR016656">
    <property type="entry name" value="TFIIE-bsu"/>
</dbReference>
<dbReference type="PROSITE" id="PS51351">
    <property type="entry name" value="TFIIE_BETA_C"/>
    <property type="match status" value="1"/>
</dbReference>
<keyword evidence="2 7" id="KW-0805">Transcription regulation</keyword>
<dbReference type="KEGG" id="bcom:BAUCODRAFT_121175"/>
<feature type="domain" description="TFIIE beta" evidence="9">
    <location>
        <begin position="47"/>
        <end position="132"/>
    </location>
</feature>
<comment type="subunit">
    <text evidence="7">Tetramer of two alpha and two beta chains.</text>
</comment>
<dbReference type="GO" id="GO:0003677">
    <property type="term" value="F:DNA binding"/>
    <property type="evidence" value="ECO:0007669"/>
    <property type="project" value="UniProtKB-UniRule"/>
</dbReference>
<evidence type="ECO:0000256" key="7">
    <source>
        <dbReference type="PIRNR" id="PIRNR016398"/>
    </source>
</evidence>
<evidence type="ECO:0000256" key="3">
    <source>
        <dbReference type="ARBA" id="ARBA00023125"/>
    </source>
</evidence>
<keyword evidence="3 7" id="KW-0238">DNA-binding</keyword>
<evidence type="ECO:0000256" key="5">
    <source>
        <dbReference type="ARBA" id="ARBA00023242"/>
    </source>
</evidence>
<sequence>MDMLASLNRFQADRAEAAARNLPQSRPAAAPARTSTPKPAPAPPEKRTHDAAFPAAPTGEIFKVVVNTVEYLKGKNAAPVPFEEIIRYLSLPVDLQRKQETIKRALRTHNRVQQITIDGKESFKYRPQHDVTNGDELLSYLARQDSAAGIPVKELKDGWPDCVPTLKRLEADGQVLLTSNKKDGVPRVVYADDPSYYPASTSSLKGAVDPEFVDFWSKIRLPANENDIRVELERAGLTPTSAVREVKKVEMRKDKKRRAEKKNAKKTNVHLAGVLKDYSKLKQVGR</sequence>
<keyword evidence="11" id="KW-1185">Reference proteome</keyword>
<evidence type="ECO:0000256" key="2">
    <source>
        <dbReference type="ARBA" id="ARBA00023015"/>
    </source>
</evidence>
<evidence type="ECO:0000256" key="4">
    <source>
        <dbReference type="ARBA" id="ARBA00023163"/>
    </source>
</evidence>
<dbReference type="Pfam" id="PF18121">
    <property type="entry name" value="TFA2_Winged_2"/>
    <property type="match status" value="1"/>
</dbReference>
<dbReference type="EMBL" id="KB445553">
    <property type="protein sequence ID" value="EMC98298.1"/>
    <property type="molecule type" value="Genomic_DNA"/>
</dbReference>
<dbReference type="GO" id="GO:0005673">
    <property type="term" value="C:transcription factor TFIIE complex"/>
    <property type="evidence" value="ECO:0007669"/>
    <property type="project" value="UniProtKB-UniRule"/>
</dbReference>
<name>M2N2W4_BAUPA</name>
<evidence type="ECO:0000259" key="9">
    <source>
        <dbReference type="PROSITE" id="PS51351"/>
    </source>
</evidence>
<dbReference type="STRING" id="717646.M2N2W4"/>
<feature type="region of interest" description="Disordered" evidence="8">
    <location>
        <begin position="15"/>
        <end position="51"/>
    </location>
</feature>
<dbReference type="OMA" id="ARRTEFT"/>
<evidence type="ECO:0000256" key="6">
    <source>
        <dbReference type="ARBA" id="ARBA00025581"/>
    </source>
</evidence>
<dbReference type="Pfam" id="PF02186">
    <property type="entry name" value="TFIIE_beta"/>
    <property type="match status" value="1"/>
</dbReference>
<dbReference type="RefSeq" id="XP_007674989.1">
    <property type="nucleotide sequence ID" value="XM_007676799.1"/>
</dbReference>
<comment type="similarity">
    <text evidence="7">Belongs to the TFIIE beta subunit family.</text>
</comment>
<dbReference type="HOGENOM" id="CLU_056580_0_1_1"/>